<proteinExistence type="predicted"/>
<keyword evidence="2" id="KW-1185">Reference proteome</keyword>
<evidence type="ECO:0000313" key="2">
    <source>
        <dbReference type="Proteomes" id="UP000505306"/>
    </source>
</evidence>
<protein>
    <submittedName>
        <fullName evidence="1">Uncharacterized protein</fullName>
    </submittedName>
</protein>
<sequence>MTSQNTFFTKKIQEIQCKPSGKILQSSDTIFKLGSEDDLYDLHPFFESLQTELQSNEPFGSHLAFPCVQLDIHGKEAICDVTIKKERDFLAILLFDYSQHYEHLHEAALEKKSALLLEQEFDLKREHLEEKKAYLEFMKQRIDNKMILEIEQIIKNIHAIKLAQLTPEQQSILEEIEKSVGTFHLKAIQIRNELDFNFDS</sequence>
<accession>A0A6G6GMF5</accession>
<reference evidence="1 2" key="1">
    <citation type="submission" date="2020-02" db="EMBL/GenBank/DDBJ databases">
        <title>Complete genome sequence of Flavobacteriaceae bacterium.</title>
        <authorList>
            <person name="Kim S.-J."/>
            <person name="Kim Y.-S."/>
            <person name="Kim K.-H."/>
        </authorList>
    </citation>
    <scope>NUCLEOTIDE SEQUENCE [LARGE SCALE GENOMIC DNA]</scope>
    <source>
        <strain evidence="1 2">RR4-40</strain>
    </source>
</reference>
<dbReference type="Proteomes" id="UP000505306">
    <property type="component" value="Chromosome"/>
</dbReference>
<name>A0A6G6GMF5_9FLAO</name>
<evidence type="ECO:0000313" key="1">
    <source>
        <dbReference type="EMBL" id="QIE59765.1"/>
    </source>
</evidence>
<gene>
    <name evidence="1" type="ORF">G5B37_09380</name>
</gene>
<organism evidence="1 2">
    <name type="scientific">Rasiella rasia</name>
    <dbReference type="NCBI Taxonomy" id="2744027"/>
    <lineage>
        <taxon>Bacteria</taxon>
        <taxon>Pseudomonadati</taxon>
        <taxon>Bacteroidota</taxon>
        <taxon>Flavobacteriia</taxon>
        <taxon>Flavobacteriales</taxon>
        <taxon>Flavobacteriaceae</taxon>
        <taxon>Rasiella</taxon>
    </lineage>
</organism>
<dbReference type="AlphaFoldDB" id="A0A6G6GMF5"/>
<dbReference type="KEGG" id="mgel:G5B37_09380"/>
<dbReference type="RefSeq" id="WP_164679778.1">
    <property type="nucleotide sequence ID" value="NZ_CP049057.1"/>
</dbReference>
<dbReference type="EMBL" id="CP049057">
    <property type="protein sequence ID" value="QIE59765.1"/>
    <property type="molecule type" value="Genomic_DNA"/>
</dbReference>